<dbReference type="CDD" id="cd15787">
    <property type="entry name" value="YycH_N"/>
    <property type="match status" value="1"/>
</dbReference>
<sequence length="439" mass="50494">MGVKHIEQIKSFVLFLLVILSLILTFSIWTYTPDYQPIKDSQVEPITVGQQKELHEVLKPYRILAHDNGKLLGTIQSTQIDRIMNTLTDLSASNLIFMQSNLSEEEINSAIHTDNRMTLFFSYEVPMETFLSVLEFSQNDLPETTFSHLIIDWSEFSQTNSIQFLFISEENRTLYRTDVALSKNNFENTFMEVVNYTEPYSEIERTNNFSLYVPTEKVEIPKFTYSINQVSPDKFKNILFKDSNIVQKNIESNTSTKYTDGMAAMTSDASTRTINFVYPASESIGEMKPSVLFQNSFDFVNDHGGLTGDYRYVYSNVLKHVTEYQLFAHDLPVFSQVTSTRIVTTWGDNQIFQYKRPSFILDTPFDISNQQLPSGVEVAEALPSIEDINEIVLGYYLSQEEKNYNFVYTLIPSWFTINKDGSWTRLTTETMGGAEYGLE</sequence>
<dbReference type="Pfam" id="PF07435">
    <property type="entry name" value="YycH"/>
    <property type="match status" value="1"/>
</dbReference>
<dbReference type="InterPro" id="IPR042274">
    <property type="entry name" value="YycH/YycI_2"/>
</dbReference>
<comment type="caution">
    <text evidence="2">The sequence shown here is derived from an EMBL/GenBank/DDBJ whole genome shotgun (WGS) entry which is preliminary data.</text>
</comment>
<keyword evidence="3" id="KW-1185">Reference proteome</keyword>
<dbReference type="Proteomes" id="UP000279909">
    <property type="component" value="Unassembled WGS sequence"/>
</dbReference>
<reference evidence="2 3" key="1">
    <citation type="journal article" date="2014" name="Int. J. Syst. Evol. Microbiol.">
        <title>Lysinibacillus halotolerans sp. nov., isolated from saline-alkaline soil.</title>
        <authorList>
            <person name="Kong D."/>
            <person name="Wang Y."/>
            <person name="Zhao B."/>
            <person name="Li Y."/>
            <person name="Song J."/>
            <person name="Zhai Y."/>
            <person name="Zhang C."/>
            <person name="Wang H."/>
            <person name="Chen X."/>
            <person name="Zhao B."/>
            <person name="Ruan Z."/>
        </authorList>
    </citation>
    <scope>NUCLEOTIDE SEQUENCE [LARGE SCALE GENOMIC DNA]</scope>
    <source>
        <strain evidence="2 3">MCCC 1A12703</strain>
    </source>
</reference>
<dbReference type="Gene3D" id="3.30.310.160">
    <property type="entry name" value="YycH protein, domain 2"/>
    <property type="match status" value="1"/>
</dbReference>
<protein>
    <recommendedName>
        <fullName evidence="1">Regulatory protein YycH domain-containing protein</fullName>
    </recommendedName>
</protein>
<proteinExistence type="predicted"/>
<dbReference type="Gene3D" id="3.10.450.310">
    <property type="match status" value="1"/>
</dbReference>
<accession>A0A3M8H9D8</accession>
<feature type="domain" description="Regulatory protein YycH" evidence="1">
    <location>
        <begin position="7"/>
        <end position="439"/>
    </location>
</feature>
<gene>
    <name evidence="2" type="ORF">EC501_09605</name>
</gene>
<evidence type="ECO:0000259" key="1">
    <source>
        <dbReference type="Pfam" id="PF07435"/>
    </source>
</evidence>
<dbReference type="AlphaFoldDB" id="A0A3M8H9D8"/>
<organism evidence="2 3">
    <name type="scientific">Lysinibacillus halotolerans</name>
    <dbReference type="NCBI Taxonomy" id="1368476"/>
    <lineage>
        <taxon>Bacteria</taxon>
        <taxon>Bacillati</taxon>
        <taxon>Bacillota</taxon>
        <taxon>Bacilli</taxon>
        <taxon>Bacillales</taxon>
        <taxon>Bacillaceae</taxon>
        <taxon>Lysinibacillus</taxon>
    </lineage>
</organism>
<dbReference type="InterPro" id="IPR009996">
    <property type="entry name" value="YycH"/>
</dbReference>
<name>A0A3M8H9D8_9BACI</name>
<evidence type="ECO:0000313" key="3">
    <source>
        <dbReference type="Proteomes" id="UP000279909"/>
    </source>
</evidence>
<evidence type="ECO:0000313" key="2">
    <source>
        <dbReference type="EMBL" id="RNC98888.1"/>
    </source>
</evidence>
<dbReference type="EMBL" id="RHLQ01000020">
    <property type="protein sequence ID" value="RNC98888.1"/>
    <property type="molecule type" value="Genomic_DNA"/>
</dbReference>